<comment type="caution">
    <text evidence="1">The sequence shown here is derived from an EMBL/GenBank/DDBJ whole genome shotgun (WGS) entry which is preliminary data.</text>
</comment>
<reference evidence="2" key="1">
    <citation type="submission" date="2016-06" db="EMBL/GenBank/DDBJ databases">
        <authorList>
            <person name="Butler K."/>
        </authorList>
    </citation>
    <scope>NUCLEOTIDE SEQUENCE [LARGE SCALE GENOMIC DNA]</scope>
    <source>
        <strain evidence="2">GCSL-Mp20</strain>
    </source>
</reference>
<protein>
    <submittedName>
        <fullName evidence="1">Uncharacterized protein</fullName>
    </submittedName>
</protein>
<sequence>MFGLFKKKKPEPRRYDVTQAEFDVTALTANLIQTQTDFYLFRKEQRGRKKHSPLLFSEYITPWIIGYCVGMLDAISQTKANHMVYTSEMQQLLFSVVFGEDNVINAFSMYITCNEIEPDSPFGAMNEEYFLGLNKSFNEVCEDKTVIGLYTHLISANSLDIKLN</sequence>
<dbReference type="Proteomes" id="UP000092377">
    <property type="component" value="Unassembled WGS sequence"/>
</dbReference>
<organism evidence="1 2">
    <name type="scientific">Morganella psychrotolerans</name>
    <dbReference type="NCBI Taxonomy" id="368603"/>
    <lineage>
        <taxon>Bacteria</taxon>
        <taxon>Pseudomonadati</taxon>
        <taxon>Pseudomonadota</taxon>
        <taxon>Gammaproteobacteria</taxon>
        <taxon>Enterobacterales</taxon>
        <taxon>Morganellaceae</taxon>
        <taxon>Morganella</taxon>
    </lineage>
</organism>
<evidence type="ECO:0000313" key="1">
    <source>
        <dbReference type="EMBL" id="OBU05167.1"/>
    </source>
</evidence>
<dbReference type="AlphaFoldDB" id="A0A1B8H7W9"/>
<accession>A0A1B8H7W9</accession>
<name>A0A1B8H7W9_9GAMM</name>
<proteinExistence type="predicted"/>
<dbReference type="EMBL" id="LZEY01000045">
    <property type="protein sequence ID" value="OBU05167.1"/>
    <property type="molecule type" value="Genomic_DNA"/>
</dbReference>
<gene>
    <name evidence="1" type="ORF">AYY18_08795</name>
</gene>
<evidence type="ECO:0000313" key="2">
    <source>
        <dbReference type="Proteomes" id="UP000092377"/>
    </source>
</evidence>
<keyword evidence="2" id="KW-1185">Reference proteome</keyword>
<dbReference type="RefSeq" id="WP_067404749.1">
    <property type="nucleotide sequence ID" value="NZ_LZEY01000045.1"/>
</dbReference>